<dbReference type="RefSeq" id="WP_050431474.1">
    <property type="nucleotide sequence ID" value="NZ_CP012159.1"/>
</dbReference>
<feature type="compositionally biased region" description="Basic and acidic residues" evidence="1">
    <location>
        <begin position="74"/>
        <end position="85"/>
    </location>
</feature>
<accession>A0A0K1EES1</accession>
<reference evidence="2 3" key="1">
    <citation type="submission" date="2015-07" db="EMBL/GenBank/DDBJ databases">
        <title>Genome analysis of myxobacterium Chondromyces crocatus Cm c5 reveals a high potential for natural compound synthesis and the genetic basis for the loss of fruiting body formation.</title>
        <authorList>
            <person name="Zaburannyi N."/>
            <person name="Bunk B."/>
            <person name="Maier J."/>
            <person name="Overmann J."/>
            <person name="Mueller R."/>
        </authorList>
    </citation>
    <scope>NUCLEOTIDE SEQUENCE [LARGE SCALE GENOMIC DNA]</scope>
    <source>
        <strain evidence="2 3">Cm c5</strain>
    </source>
</reference>
<gene>
    <name evidence="2" type="ORF">CMC5_035180</name>
</gene>
<dbReference type="KEGG" id="ccro:CMC5_035180"/>
<evidence type="ECO:0000256" key="1">
    <source>
        <dbReference type="SAM" id="MobiDB-lite"/>
    </source>
</evidence>
<feature type="region of interest" description="Disordered" evidence="1">
    <location>
        <begin position="32"/>
        <end position="85"/>
    </location>
</feature>
<dbReference type="OrthoDB" id="5382810at2"/>
<protein>
    <submittedName>
        <fullName evidence="2">Uncharacterized protein</fullName>
    </submittedName>
</protein>
<proteinExistence type="predicted"/>
<organism evidence="2 3">
    <name type="scientific">Chondromyces crocatus</name>
    <dbReference type="NCBI Taxonomy" id="52"/>
    <lineage>
        <taxon>Bacteria</taxon>
        <taxon>Pseudomonadati</taxon>
        <taxon>Myxococcota</taxon>
        <taxon>Polyangia</taxon>
        <taxon>Polyangiales</taxon>
        <taxon>Polyangiaceae</taxon>
        <taxon>Chondromyces</taxon>
    </lineage>
</organism>
<sequence length="257" mass="27971">MPPRRPTAFTLLSVALLLGPIAWSLLGEAPASAERNAARPASPSLDVERHAAPPPAPAQATSPSPRTDGLGSERSPEEAPDAEHEARVAIRQAAWQYRAGRQNIFFDEVAFLDALPLRDPRYLSRLRDELTRADELHALPSGTRFSTDRPAAIVERMAMLDLLAELAHRDDEAIEAMVDLLLAPIDGASSEVARKALVGERYDLLVALVQADRSAAFEAFTRIPHEGLRRLLKPALLKGLYELGLSVEAADAMTTHL</sequence>
<evidence type="ECO:0000313" key="2">
    <source>
        <dbReference type="EMBL" id="AKT39371.1"/>
    </source>
</evidence>
<dbReference type="AlphaFoldDB" id="A0A0K1EES1"/>
<dbReference type="EMBL" id="CP012159">
    <property type="protein sequence ID" value="AKT39371.1"/>
    <property type="molecule type" value="Genomic_DNA"/>
</dbReference>
<name>A0A0K1EES1_CHOCO</name>
<keyword evidence="3" id="KW-1185">Reference proteome</keyword>
<dbReference type="Proteomes" id="UP000067626">
    <property type="component" value="Chromosome"/>
</dbReference>
<evidence type="ECO:0000313" key="3">
    <source>
        <dbReference type="Proteomes" id="UP000067626"/>
    </source>
</evidence>